<evidence type="ECO:0000259" key="6">
    <source>
        <dbReference type="PROSITE" id="PS51109"/>
    </source>
</evidence>
<dbReference type="InterPro" id="IPR010618">
    <property type="entry name" value="RPF"/>
</dbReference>
<dbReference type="InterPro" id="IPR023346">
    <property type="entry name" value="Lysozyme-like_dom_sf"/>
</dbReference>
<dbReference type="EMBL" id="JADOUE010000001">
    <property type="protein sequence ID" value="MBG6121150.1"/>
    <property type="molecule type" value="Genomic_DNA"/>
</dbReference>
<proteinExistence type="inferred from homology"/>
<name>A0A931E050_9CORY</name>
<organism evidence="7 8">
    <name type="scientific">Corynebacterium aquatimens</name>
    <dbReference type="NCBI Taxonomy" id="1190508"/>
    <lineage>
        <taxon>Bacteria</taxon>
        <taxon>Bacillati</taxon>
        <taxon>Actinomycetota</taxon>
        <taxon>Actinomycetes</taxon>
        <taxon>Mycobacteriales</taxon>
        <taxon>Corynebacteriaceae</taxon>
        <taxon>Corynebacterium</taxon>
    </lineage>
</organism>
<dbReference type="Pfam" id="PF07501">
    <property type="entry name" value="G5"/>
    <property type="match status" value="1"/>
</dbReference>
<keyword evidence="3" id="KW-0378">Hydrolase</keyword>
<keyword evidence="2 5" id="KW-0732">Signal</keyword>
<feature type="compositionally biased region" description="Basic and acidic residues" evidence="4">
    <location>
        <begin position="231"/>
        <end position="247"/>
    </location>
</feature>
<accession>A0A931E050</accession>
<dbReference type="Gene3D" id="1.10.530.10">
    <property type="match status" value="1"/>
</dbReference>
<comment type="caution">
    <text evidence="7">The sequence shown here is derived from an EMBL/GenBank/DDBJ whole genome shotgun (WGS) entry which is preliminary data.</text>
</comment>
<dbReference type="Proteomes" id="UP000658613">
    <property type="component" value="Unassembled WGS sequence"/>
</dbReference>
<reference evidence="7" key="1">
    <citation type="submission" date="2020-11" db="EMBL/GenBank/DDBJ databases">
        <title>Sequencing the genomes of 1000 actinobacteria strains.</title>
        <authorList>
            <person name="Klenk H.-P."/>
        </authorList>
    </citation>
    <scope>NUCLEOTIDE SEQUENCE</scope>
    <source>
        <strain evidence="7">DSM 45632</strain>
    </source>
</reference>
<protein>
    <submittedName>
        <fullName evidence="7">Uncharacterized protein YabE (DUF348 family)</fullName>
    </submittedName>
</protein>
<evidence type="ECO:0000256" key="1">
    <source>
        <dbReference type="ARBA" id="ARBA00010830"/>
    </source>
</evidence>
<evidence type="ECO:0000256" key="2">
    <source>
        <dbReference type="ARBA" id="ARBA00022729"/>
    </source>
</evidence>
<keyword evidence="8" id="KW-1185">Reference proteome</keyword>
<dbReference type="Gene3D" id="2.20.230.10">
    <property type="entry name" value="Resuscitation-promoting factor rpfb"/>
    <property type="match status" value="1"/>
</dbReference>
<comment type="similarity">
    <text evidence="1">Belongs to the transglycosylase family. Rpf subfamily.</text>
</comment>
<dbReference type="AlphaFoldDB" id="A0A931E050"/>
<feature type="region of interest" description="Disordered" evidence="4">
    <location>
        <begin position="264"/>
        <end position="294"/>
    </location>
</feature>
<feature type="domain" description="G5" evidence="6">
    <location>
        <begin position="204"/>
        <end position="284"/>
    </location>
</feature>
<evidence type="ECO:0000256" key="4">
    <source>
        <dbReference type="SAM" id="MobiDB-lite"/>
    </source>
</evidence>
<sequence length="379" mass="39196">MSPRHRINKRSSTRVVLASSAVGAMVVGGGATAFAAQKNVTVDVNGETVELSTFSKDVDGALSAAGIELGDKDVVYPAPSEKLVNGDTVTVRTAKPVAVVIDGQAQELVSTAVTVDDLLSELPDAVGGSSLNVDGAQKLTDGMTVDVTTPKIVEIVDGGQSTYTAQAAKTVGELLAARGVAVDSNDRVSPSLDTPVKGNMKITVDRVSVVETTDTVEFDAPVKYVEDDSIEPGKEEVREKGSKGEKKVSKRVVTVNGKVAEETISGERETRPAKPKVIYRSKETAGGNTGTSAPAVADGSVWDAIAQCESGGNWSINTGNGYHGGLQFAASTWTGFGGGAYAPTADQATREQQIAIAQKVQASQGWGAWPACTASLGIR</sequence>
<feature type="chain" id="PRO_5036851243" evidence="5">
    <location>
        <begin position="36"/>
        <end position="379"/>
    </location>
</feature>
<dbReference type="InterPro" id="IPR007137">
    <property type="entry name" value="DUF348"/>
</dbReference>
<feature type="region of interest" description="Disordered" evidence="4">
    <location>
        <begin position="229"/>
        <end position="249"/>
    </location>
</feature>
<evidence type="ECO:0000256" key="3">
    <source>
        <dbReference type="ARBA" id="ARBA00022801"/>
    </source>
</evidence>
<dbReference type="GO" id="GO:0016787">
    <property type="term" value="F:hydrolase activity"/>
    <property type="evidence" value="ECO:0007669"/>
    <property type="project" value="UniProtKB-KW"/>
</dbReference>
<dbReference type="PROSITE" id="PS51109">
    <property type="entry name" value="G5"/>
    <property type="match status" value="1"/>
</dbReference>
<evidence type="ECO:0000313" key="8">
    <source>
        <dbReference type="Proteomes" id="UP000658613"/>
    </source>
</evidence>
<evidence type="ECO:0000313" key="7">
    <source>
        <dbReference type="EMBL" id="MBG6121150.1"/>
    </source>
</evidence>
<dbReference type="Pfam" id="PF06737">
    <property type="entry name" value="Transglycosylas"/>
    <property type="match status" value="1"/>
</dbReference>
<evidence type="ECO:0000256" key="5">
    <source>
        <dbReference type="SAM" id="SignalP"/>
    </source>
</evidence>
<feature type="signal peptide" evidence="5">
    <location>
        <begin position="1"/>
        <end position="35"/>
    </location>
</feature>
<dbReference type="Pfam" id="PF03990">
    <property type="entry name" value="DUF348"/>
    <property type="match status" value="3"/>
</dbReference>
<dbReference type="InterPro" id="IPR011098">
    <property type="entry name" value="G5_dom"/>
</dbReference>
<dbReference type="CDD" id="cd13925">
    <property type="entry name" value="RPF"/>
    <property type="match status" value="1"/>
</dbReference>
<dbReference type="SUPFAM" id="SSF53955">
    <property type="entry name" value="Lysozyme-like"/>
    <property type="match status" value="1"/>
</dbReference>
<dbReference type="SMART" id="SM01208">
    <property type="entry name" value="G5"/>
    <property type="match status" value="1"/>
</dbReference>
<dbReference type="RefSeq" id="WP_196823775.1">
    <property type="nucleotide sequence ID" value="NZ_CP046980.1"/>
</dbReference>
<gene>
    <name evidence="7" type="ORF">IW254_000119</name>
</gene>